<dbReference type="AlphaFoldDB" id="A0A5C7IL11"/>
<organism evidence="5 6">
    <name type="scientific">Acer yangbiense</name>
    <dbReference type="NCBI Taxonomy" id="1000413"/>
    <lineage>
        <taxon>Eukaryota</taxon>
        <taxon>Viridiplantae</taxon>
        <taxon>Streptophyta</taxon>
        <taxon>Embryophyta</taxon>
        <taxon>Tracheophyta</taxon>
        <taxon>Spermatophyta</taxon>
        <taxon>Magnoliopsida</taxon>
        <taxon>eudicotyledons</taxon>
        <taxon>Gunneridae</taxon>
        <taxon>Pentapetalae</taxon>
        <taxon>rosids</taxon>
        <taxon>malvids</taxon>
        <taxon>Sapindales</taxon>
        <taxon>Sapindaceae</taxon>
        <taxon>Hippocastanoideae</taxon>
        <taxon>Acereae</taxon>
        <taxon>Acer</taxon>
    </lineage>
</organism>
<evidence type="ECO:0000256" key="4">
    <source>
        <dbReference type="SAM" id="MobiDB-lite"/>
    </source>
</evidence>
<evidence type="ECO:0000313" key="5">
    <source>
        <dbReference type="EMBL" id="TXG69544.1"/>
    </source>
</evidence>
<evidence type="ECO:0000256" key="2">
    <source>
        <dbReference type="ARBA" id="ARBA00008352"/>
    </source>
</evidence>
<dbReference type="GO" id="GO:0006383">
    <property type="term" value="P:transcription by RNA polymerase III"/>
    <property type="evidence" value="ECO:0007669"/>
    <property type="project" value="InterPro"/>
</dbReference>
<comment type="similarity">
    <text evidence="2">Belongs to the eukaryotic RPC7 RNA polymerase subunit family.</text>
</comment>
<dbReference type="EMBL" id="VAHF01000002">
    <property type="protein sequence ID" value="TXG69544.1"/>
    <property type="molecule type" value="Genomic_DNA"/>
</dbReference>
<comment type="caution">
    <text evidence="5">The sequence shown here is derived from an EMBL/GenBank/DDBJ whole genome shotgun (WGS) entry which is preliminary data.</text>
</comment>
<protein>
    <submittedName>
        <fullName evidence="5">Uncharacterized protein</fullName>
    </submittedName>
</protein>
<evidence type="ECO:0000313" key="6">
    <source>
        <dbReference type="Proteomes" id="UP000323000"/>
    </source>
</evidence>
<dbReference type="InterPro" id="IPR024661">
    <property type="entry name" value="RNA_pol_III_Rpc31"/>
</dbReference>
<keyword evidence="6" id="KW-1185">Reference proteome</keyword>
<feature type="compositionally biased region" description="Basic and acidic residues" evidence="4">
    <location>
        <begin position="173"/>
        <end position="185"/>
    </location>
</feature>
<proteinExistence type="inferred from homology"/>
<comment type="subcellular location">
    <subcellularLocation>
        <location evidence="1">Nucleus</location>
    </subcellularLocation>
</comment>
<accession>A0A5C7IL11</accession>
<dbReference type="GO" id="GO:0005666">
    <property type="term" value="C:RNA polymerase III complex"/>
    <property type="evidence" value="ECO:0007669"/>
    <property type="project" value="TreeGrafter"/>
</dbReference>
<dbReference type="OrthoDB" id="2018787at2759"/>
<dbReference type="Proteomes" id="UP000323000">
    <property type="component" value="Chromosome 2"/>
</dbReference>
<evidence type="ECO:0000256" key="1">
    <source>
        <dbReference type="ARBA" id="ARBA00004123"/>
    </source>
</evidence>
<dbReference type="Pfam" id="PF11705">
    <property type="entry name" value="RNA_pol_3_Rpc31"/>
    <property type="match status" value="1"/>
</dbReference>
<gene>
    <name evidence="5" type="ORF">EZV62_004479</name>
</gene>
<reference evidence="6" key="1">
    <citation type="journal article" date="2019" name="Gigascience">
        <title>De novo genome assembly of the endangered Acer yangbiense, a plant species with extremely small populations endemic to Yunnan Province, China.</title>
        <authorList>
            <person name="Yang J."/>
            <person name="Wariss H.M."/>
            <person name="Tao L."/>
            <person name="Zhang R."/>
            <person name="Yun Q."/>
            <person name="Hollingsworth P."/>
            <person name="Dao Z."/>
            <person name="Luo G."/>
            <person name="Guo H."/>
            <person name="Ma Y."/>
            <person name="Sun W."/>
        </authorList>
    </citation>
    <scope>NUCLEOTIDE SEQUENCE [LARGE SCALE GENOMIC DNA]</scope>
    <source>
        <strain evidence="6">cv. Malutang</strain>
    </source>
</reference>
<dbReference type="PANTHER" id="PTHR15367:SF2">
    <property type="entry name" value="DNA-DIRECTED RNA POLYMERASE III SUBUNIT"/>
    <property type="match status" value="1"/>
</dbReference>
<keyword evidence="3" id="KW-0539">Nucleus</keyword>
<sequence>MSFRGRGRGRGGFGGGRGFAVEKPFELFPVADVVLPDPTTVPIDRNLILWNTRLLNYWKTSPYYLVENVEKKNRSADIERYCDLNKPKTTSTRDSIYQFLQINASNFPQELVKGFLASDTNDLSDGAMKIQIQGSSKSEKEFDGIQHFRAGFQKIPTGMKKIDDYFDEIEQKYQDQGEKDDTEKKEEEDEEDNDEEAVEEDDEEFSDDGDYNKVPPKLWMLFKSLILHRPIFLHLSIMF</sequence>
<evidence type="ECO:0000256" key="3">
    <source>
        <dbReference type="ARBA" id="ARBA00023242"/>
    </source>
</evidence>
<dbReference type="PANTHER" id="PTHR15367">
    <property type="entry name" value="DNA-DIRECTED RNA POLYMERASE III"/>
    <property type="match status" value="1"/>
</dbReference>
<feature type="compositionally biased region" description="Acidic residues" evidence="4">
    <location>
        <begin position="186"/>
        <end position="209"/>
    </location>
</feature>
<feature type="region of interest" description="Disordered" evidence="4">
    <location>
        <begin position="173"/>
        <end position="213"/>
    </location>
</feature>
<name>A0A5C7IL11_9ROSI</name>